<accession>A0A1J1AFR0</accession>
<dbReference type="NCBIfam" id="TIGR01409">
    <property type="entry name" value="TAT_signal_seq"/>
    <property type="match status" value="1"/>
</dbReference>
<evidence type="ECO:0000256" key="1">
    <source>
        <dbReference type="SAM" id="MobiDB-lite"/>
    </source>
</evidence>
<organism evidence="2 3">
    <name type="scientific">Halodesulfurarchaeum formicicum</name>
    <dbReference type="NCBI Taxonomy" id="1873524"/>
    <lineage>
        <taxon>Archaea</taxon>
        <taxon>Methanobacteriati</taxon>
        <taxon>Methanobacteriota</taxon>
        <taxon>Stenosarchaea group</taxon>
        <taxon>Halobacteria</taxon>
        <taxon>Halobacteriales</taxon>
        <taxon>Halobacteriaceae</taxon>
        <taxon>Halodesulfurarchaeum</taxon>
    </lineage>
</organism>
<evidence type="ECO:0000313" key="3">
    <source>
        <dbReference type="Proteomes" id="UP000186165"/>
    </source>
</evidence>
<protein>
    <recommendedName>
        <fullName evidence="4">Twin-arginine translocation signal domain-containing protein</fullName>
    </recommendedName>
</protein>
<name>A0A1J1AFR0_9EURY</name>
<gene>
    <name evidence="2" type="ORF">HSR6_2010</name>
</gene>
<evidence type="ECO:0008006" key="4">
    <source>
        <dbReference type="Google" id="ProtNLM"/>
    </source>
</evidence>
<dbReference type="InterPro" id="IPR019546">
    <property type="entry name" value="TAT_signal_bac_arc"/>
</dbReference>
<proteinExistence type="predicted"/>
<feature type="compositionally biased region" description="Basic and acidic residues" evidence="1">
    <location>
        <begin position="145"/>
        <end position="159"/>
    </location>
</feature>
<feature type="region of interest" description="Disordered" evidence="1">
    <location>
        <begin position="140"/>
        <end position="169"/>
    </location>
</feature>
<dbReference type="OrthoDB" id="386002at2157"/>
<evidence type="ECO:0000313" key="2">
    <source>
        <dbReference type="EMBL" id="APE96441.1"/>
    </source>
</evidence>
<dbReference type="KEGG" id="hhsr:HSR6_2010"/>
<keyword evidence="3" id="KW-1185">Reference proteome</keyword>
<dbReference type="EMBL" id="CP016804">
    <property type="protein sequence ID" value="APE96441.1"/>
    <property type="molecule type" value="Genomic_DNA"/>
</dbReference>
<feature type="compositionally biased region" description="Basic residues" evidence="1">
    <location>
        <begin position="160"/>
        <end position="169"/>
    </location>
</feature>
<dbReference type="Proteomes" id="UP000186165">
    <property type="component" value="Chromosome"/>
</dbReference>
<sequence length="169" mass="18098">MDSNQPPDHGADLGLGVSRRQMLKGLGIGAAAGVGFTGAANAHEVIGTPVFCGCSQLCVCVNGTADVLMAQETEDGFEIGFVVGEDELDPYPRGEPRFRGDFCLDTAQDEILDGMIIGLQVDSNRWVNPNACAQDALNAEQEQLDSTHPRPAVRAERAVKNHRVNQHAR</sequence>
<dbReference type="InterPro" id="IPR006311">
    <property type="entry name" value="TAT_signal"/>
</dbReference>
<reference evidence="3" key="1">
    <citation type="submission" date="2016-08" db="EMBL/GenBank/DDBJ databases">
        <title>Discovery of first anaerobic lithoheterotrophic haloarchae widely represented in hypersaline habitats.</title>
        <authorList>
            <person name="Sorokin D.Y."/>
            <person name="Kublanov I.V."/>
            <person name="Roman P."/>
            <person name="Sinninghe Damste J.S."/>
            <person name="Golyshin P.N."/>
            <person name="Rojo D."/>
            <person name="Ciordia S."/>
            <person name="Mena Md.C."/>
            <person name="Ferrer M."/>
            <person name="Smedile F."/>
            <person name="Messina E."/>
            <person name="La Cono V."/>
            <person name="Yakimov M.M."/>
        </authorList>
    </citation>
    <scope>NUCLEOTIDE SEQUENCE [LARGE SCALE GENOMIC DNA]</scope>
    <source>
        <strain evidence="3">HSR6</strain>
    </source>
</reference>
<dbReference type="GeneID" id="41537117"/>
<dbReference type="AlphaFoldDB" id="A0A1J1AFR0"/>
<dbReference type="PROSITE" id="PS51318">
    <property type="entry name" value="TAT"/>
    <property type="match status" value="1"/>
</dbReference>
<dbReference type="RefSeq" id="WP_148661827.1">
    <property type="nucleotide sequence ID" value="NZ_CP016804.1"/>
</dbReference>